<feature type="binding site" evidence="5">
    <location>
        <position position="166"/>
    </location>
    <ligand>
        <name>AMP</name>
        <dbReference type="ChEBI" id="CHEBI:456215"/>
    </ligand>
</feature>
<comment type="caution">
    <text evidence="8">The sequence shown here is derived from an EMBL/GenBank/DDBJ whole genome shotgun (WGS) entry which is preliminary data.</text>
</comment>
<feature type="binding site" evidence="5">
    <location>
        <begin position="136"/>
        <end position="137"/>
    </location>
    <ligand>
        <name>ATP</name>
        <dbReference type="ChEBI" id="CHEBI:30616"/>
    </ligand>
</feature>
<keyword evidence="5 7" id="KW-0067">ATP-binding</keyword>
<evidence type="ECO:0000256" key="1">
    <source>
        <dbReference type="ARBA" id="ARBA00022679"/>
    </source>
</evidence>
<feature type="binding site" evidence="5">
    <location>
        <begin position="85"/>
        <end position="88"/>
    </location>
    <ligand>
        <name>AMP</name>
        <dbReference type="ChEBI" id="CHEBI:456215"/>
    </ligand>
</feature>
<feature type="binding site" evidence="5">
    <location>
        <position position="155"/>
    </location>
    <ligand>
        <name>AMP</name>
        <dbReference type="ChEBI" id="CHEBI:456215"/>
    </ligand>
</feature>
<evidence type="ECO:0000256" key="3">
    <source>
        <dbReference type="ARBA" id="ARBA00022741"/>
    </source>
</evidence>
<dbReference type="EMBL" id="JBHSDK010000015">
    <property type="protein sequence ID" value="MFC4335724.1"/>
    <property type="molecule type" value="Genomic_DNA"/>
</dbReference>
<proteinExistence type="inferred from homology"/>
<evidence type="ECO:0000256" key="2">
    <source>
        <dbReference type="ARBA" id="ARBA00022727"/>
    </source>
</evidence>
<feature type="binding site" evidence="5">
    <location>
        <position position="92"/>
    </location>
    <ligand>
        <name>AMP</name>
        <dbReference type="ChEBI" id="CHEBI:456215"/>
    </ligand>
</feature>
<evidence type="ECO:0000313" key="9">
    <source>
        <dbReference type="Proteomes" id="UP001595823"/>
    </source>
</evidence>
<reference evidence="9" key="1">
    <citation type="journal article" date="2019" name="Int. J. Syst. Evol. Microbiol.">
        <title>The Global Catalogue of Microorganisms (GCM) 10K type strain sequencing project: providing services to taxonomists for standard genome sequencing and annotation.</title>
        <authorList>
            <consortium name="The Broad Institute Genomics Platform"/>
            <consortium name="The Broad Institute Genome Sequencing Center for Infectious Disease"/>
            <person name="Wu L."/>
            <person name="Ma J."/>
        </authorList>
    </citation>
    <scope>NUCLEOTIDE SEQUENCE [LARGE SCALE GENOMIC DNA]</scope>
    <source>
        <strain evidence="9">IBRC-M 10908</strain>
    </source>
</reference>
<feature type="binding site" evidence="5">
    <location>
        <position position="127"/>
    </location>
    <ligand>
        <name>ATP</name>
        <dbReference type="ChEBI" id="CHEBI:30616"/>
    </ligand>
</feature>
<dbReference type="PANTHER" id="PTHR23359">
    <property type="entry name" value="NUCLEOTIDE KINASE"/>
    <property type="match status" value="1"/>
</dbReference>
<dbReference type="PROSITE" id="PS00113">
    <property type="entry name" value="ADENYLATE_KINASE"/>
    <property type="match status" value="1"/>
</dbReference>
<comment type="subunit">
    <text evidence="5 7">Monomer.</text>
</comment>
<feature type="binding site" evidence="5">
    <location>
        <begin position="57"/>
        <end position="59"/>
    </location>
    <ligand>
        <name>AMP</name>
        <dbReference type="ChEBI" id="CHEBI:456215"/>
    </ligand>
</feature>
<dbReference type="RefSeq" id="WP_380620870.1">
    <property type="nucleotide sequence ID" value="NZ_JBHSDK010000015.1"/>
</dbReference>
<comment type="function">
    <text evidence="5">Catalyzes the reversible transfer of the terminal phosphate group between ATP and AMP. Plays an important role in cellular energy homeostasis and in adenine nucleotide metabolism.</text>
</comment>
<dbReference type="EC" id="2.7.4.3" evidence="5 7"/>
<evidence type="ECO:0000256" key="6">
    <source>
        <dbReference type="RuleBase" id="RU003330"/>
    </source>
</evidence>
<evidence type="ECO:0000313" key="8">
    <source>
        <dbReference type="EMBL" id="MFC4335724.1"/>
    </source>
</evidence>
<name>A0ABV8TY88_9ACTN</name>
<organism evidence="8 9">
    <name type="scientific">Salininema proteolyticum</name>
    <dbReference type="NCBI Taxonomy" id="1607685"/>
    <lineage>
        <taxon>Bacteria</taxon>
        <taxon>Bacillati</taxon>
        <taxon>Actinomycetota</taxon>
        <taxon>Actinomycetes</taxon>
        <taxon>Glycomycetales</taxon>
        <taxon>Glycomycetaceae</taxon>
        <taxon>Salininema</taxon>
    </lineage>
</organism>
<dbReference type="InterPro" id="IPR006259">
    <property type="entry name" value="Adenyl_kin_sub"/>
</dbReference>
<dbReference type="PRINTS" id="PR00094">
    <property type="entry name" value="ADENYLTKNASE"/>
</dbReference>
<comment type="pathway">
    <text evidence="5">Purine metabolism; AMP biosynthesis via salvage pathway; AMP from ADP: step 1/1.</text>
</comment>
<sequence>MRLVLVGPPGAGKGTQAGVIAERLGIPAISTGDIFRANIKGGTPLGQEAKSYIDAGKLVPDEVTNRMIADRLSQDDAKNGFLLDGYPRNSEQAEHLDKILSEDGLAVDTVLELQVPEDLLVSRITGRRTSSKTGKIYHLEFNPPPADEVEHLTQRSDDTEEVVRDRLAVYRDETAPIIDFYAKQGKLKSIDAVGELDEVTKRALDSLQSA</sequence>
<comment type="subcellular location">
    <subcellularLocation>
        <location evidence="5 7">Cytoplasm</location>
    </subcellularLocation>
</comment>
<gene>
    <name evidence="5" type="primary">adk</name>
    <name evidence="8" type="ORF">ACFPET_10980</name>
</gene>
<dbReference type="NCBIfam" id="NF001380">
    <property type="entry name" value="PRK00279.1-2"/>
    <property type="match status" value="1"/>
</dbReference>
<keyword evidence="2 5" id="KW-0545">Nucleotide biosynthesis</keyword>
<dbReference type="InterPro" id="IPR033690">
    <property type="entry name" value="Adenylat_kinase_CS"/>
</dbReference>
<dbReference type="Pfam" id="PF00406">
    <property type="entry name" value="ADK"/>
    <property type="match status" value="1"/>
</dbReference>
<feature type="region of interest" description="NMP" evidence="5">
    <location>
        <begin position="30"/>
        <end position="59"/>
    </location>
</feature>
<dbReference type="NCBIfam" id="TIGR01351">
    <property type="entry name" value="adk"/>
    <property type="match status" value="1"/>
</dbReference>
<accession>A0ABV8TY88</accession>
<feature type="binding site" evidence="5">
    <location>
        <position position="36"/>
    </location>
    <ligand>
        <name>AMP</name>
        <dbReference type="ChEBI" id="CHEBI:456215"/>
    </ligand>
</feature>
<dbReference type="InterPro" id="IPR000850">
    <property type="entry name" value="Adenylat/UMP-CMP_kin"/>
</dbReference>
<keyword evidence="9" id="KW-1185">Reference proteome</keyword>
<dbReference type="HAMAP" id="MF_00235">
    <property type="entry name" value="Adenylate_kinase_Adk"/>
    <property type="match status" value="1"/>
</dbReference>
<dbReference type="SUPFAM" id="SSF52540">
    <property type="entry name" value="P-loop containing nucleoside triphosphate hydrolases"/>
    <property type="match status" value="1"/>
</dbReference>
<feature type="binding site" evidence="5">
    <location>
        <position position="194"/>
    </location>
    <ligand>
        <name>ATP</name>
        <dbReference type="ChEBI" id="CHEBI:30616"/>
    </ligand>
</feature>
<dbReference type="GO" id="GO:0004017">
    <property type="term" value="F:AMP kinase activity"/>
    <property type="evidence" value="ECO:0007669"/>
    <property type="project" value="UniProtKB-EC"/>
</dbReference>
<dbReference type="NCBIfam" id="NF001381">
    <property type="entry name" value="PRK00279.1-3"/>
    <property type="match status" value="1"/>
</dbReference>
<dbReference type="InterPro" id="IPR036193">
    <property type="entry name" value="ADK_active_lid_dom_sf"/>
</dbReference>
<comment type="caution">
    <text evidence="5">Lacks conserved residue(s) required for the propagation of feature annotation.</text>
</comment>
<dbReference type="CDD" id="cd01428">
    <property type="entry name" value="ADK"/>
    <property type="match status" value="1"/>
</dbReference>
<protein>
    <recommendedName>
        <fullName evidence="5 7">Adenylate kinase</fullName>
        <shortName evidence="5">AK</shortName>
        <ecNumber evidence="5 7">2.7.4.3</ecNumber>
    </recommendedName>
    <alternativeName>
        <fullName evidence="5">ATP-AMP transphosphorylase</fullName>
    </alternativeName>
    <alternativeName>
        <fullName evidence="5">ATP:AMP phosphotransferase</fullName>
    </alternativeName>
    <alternativeName>
        <fullName evidence="5">Adenylate monophosphate kinase</fullName>
    </alternativeName>
</protein>
<keyword evidence="1 5" id="KW-0808">Transferase</keyword>
<evidence type="ECO:0000256" key="7">
    <source>
        <dbReference type="RuleBase" id="RU003331"/>
    </source>
</evidence>
<feature type="binding site" evidence="5">
    <location>
        <position position="31"/>
    </location>
    <ligand>
        <name>AMP</name>
        <dbReference type="ChEBI" id="CHEBI:456215"/>
    </ligand>
</feature>
<feature type="binding site" evidence="5">
    <location>
        <begin position="10"/>
        <end position="15"/>
    </location>
    <ligand>
        <name>ATP</name>
        <dbReference type="ChEBI" id="CHEBI:30616"/>
    </ligand>
</feature>
<comment type="domain">
    <text evidence="5">Consists of three domains, a large central CORE domain and two small peripheral domains, NMPbind and LID, which undergo movements during catalysis. The LID domain closes over the site of phosphoryl transfer upon ATP binding. Assembling and dissambling the active center during each catalytic cycle provides an effective means to prevent ATP hydrolysis.</text>
</comment>
<keyword evidence="3 5" id="KW-0547">Nucleotide-binding</keyword>
<dbReference type="Proteomes" id="UP001595823">
    <property type="component" value="Unassembled WGS sequence"/>
</dbReference>
<keyword evidence="4 5" id="KW-0418">Kinase</keyword>
<evidence type="ECO:0000256" key="4">
    <source>
        <dbReference type="ARBA" id="ARBA00022777"/>
    </source>
</evidence>
<keyword evidence="5" id="KW-0963">Cytoplasm</keyword>
<evidence type="ECO:0000256" key="5">
    <source>
        <dbReference type="HAMAP-Rule" id="MF_00235"/>
    </source>
</evidence>
<comment type="catalytic activity">
    <reaction evidence="5 7">
        <text>AMP + ATP = 2 ADP</text>
        <dbReference type="Rhea" id="RHEA:12973"/>
        <dbReference type="ChEBI" id="CHEBI:30616"/>
        <dbReference type="ChEBI" id="CHEBI:456215"/>
        <dbReference type="ChEBI" id="CHEBI:456216"/>
        <dbReference type="EC" id="2.7.4.3"/>
    </reaction>
</comment>
<dbReference type="Gene3D" id="3.40.50.300">
    <property type="entry name" value="P-loop containing nucleotide triphosphate hydrolases"/>
    <property type="match status" value="1"/>
</dbReference>
<dbReference type="SUPFAM" id="SSF57774">
    <property type="entry name" value="Microbial and mitochondrial ADK, insert 'zinc finger' domain"/>
    <property type="match status" value="1"/>
</dbReference>
<comment type="similarity">
    <text evidence="5 6">Belongs to the adenylate kinase family.</text>
</comment>
<dbReference type="InterPro" id="IPR027417">
    <property type="entry name" value="P-loop_NTPase"/>
</dbReference>
<dbReference type="NCBIfam" id="NF011100">
    <property type="entry name" value="PRK14527.1"/>
    <property type="match status" value="1"/>
</dbReference>